<dbReference type="InterPro" id="IPR017441">
    <property type="entry name" value="Protein_kinase_ATP_BS"/>
</dbReference>
<dbReference type="OMA" id="WHELESR"/>
<dbReference type="FunFam" id="1.10.510.10:FF:000415">
    <property type="entry name" value="CMGC/CDK/CRK7 protein kinase, variant"/>
    <property type="match status" value="1"/>
</dbReference>
<evidence type="ECO:0000256" key="10">
    <source>
        <dbReference type="PROSITE-ProRule" id="PRU10141"/>
    </source>
</evidence>
<dbReference type="SUPFAM" id="SSF56112">
    <property type="entry name" value="Protein kinase-like (PK-like)"/>
    <property type="match status" value="1"/>
</dbReference>
<feature type="binding site" evidence="10">
    <location>
        <position position="45"/>
    </location>
    <ligand>
        <name>ATP</name>
        <dbReference type="ChEBI" id="CHEBI:30616"/>
    </ligand>
</feature>
<dbReference type="InterPro" id="IPR008271">
    <property type="entry name" value="Ser/Thr_kinase_AS"/>
</dbReference>
<dbReference type="PANTHER" id="PTHR24056:SF546">
    <property type="entry name" value="CYCLIN-DEPENDENT KINASE 12"/>
    <property type="match status" value="1"/>
</dbReference>
<comment type="similarity">
    <text evidence="1">Belongs to the protein kinase superfamily. CMGC Ser/Thr protein kinase family. CDC2/CDKX subfamily.</text>
</comment>
<dbReference type="EMBL" id="KQ964634">
    <property type="protein sequence ID" value="KXN67471.1"/>
    <property type="molecule type" value="Genomic_DNA"/>
</dbReference>
<organism evidence="14 15">
    <name type="scientific">Conidiobolus coronatus (strain ATCC 28846 / CBS 209.66 / NRRL 28638)</name>
    <name type="common">Delacroixia coronata</name>
    <dbReference type="NCBI Taxonomy" id="796925"/>
    <lineage>
        <taxon>Eukaryota</taxon>
        <taxon>Fungi</taxon>
        <taxon>Fungi incertae sedis</taxon>
        <taxon>Zoopagomycota</taxon>
        <taxon>Entomophthoromycotina</taxon>
        <taxon>Entomophthoromycetes</taxon>
        <taxon>Entomophthorales</taxon>
        <taxon>Ancylistaceae</taxon>
        <taxon>Conidiobolus</taxon>
    </lineage>
</organism>
<name>A0A137NXS9_CONC2</name>
<dbReference type="InterPro" id="IPR000719">
    <property type="entry name" value="Prot_kinase_dom"/>
</dbReference>
<evidence type="ECO:0000256" key="8">
    <source>
        <dbReference type="ARBA" id="ARBA00048367"/>
    </source>
</evidence>
<evidence type="ECO:0000256" key="3">
    <source>
        <dbReference type="ARBA" id="ARBA00022679"/>
    </source>
</evidence>
<evidence type="ECO:0000313" key="14">
    <source>
        <dbReference type="EMBL" id="KXN67471.1"/>
    </source>
</evidence>
<dbReference type="PROSITE" id="PS00108">
    <property type="entry name" value="PROTEIN_KINASE_ST"/>
    <property type="match status" value="1"/>
</dbReference>
<keyword evidence="4 10" id="KW-0547">Nucleotide-binding</keyword>
<comment type="catalytic activity">
    <reaction evidence="7">
        <text>L-threonyl-[protein] + ATP = O-phospho-L-threonyl-[protein] + ADP + H(+)</text>
        <dbReference type="Rhea" id="RHEA:46608"/>
        <dbReference type="Rhea" id="RHEA-COMP:11060"/>
        <dbReference type="Rhea" id="RHEA-COMP:11605"/>
        <dbReference type="ChEBI" id="CHEBI:15378"/>
        <dbReference type="ChEBI" id="CHEBI:30013"/>
        <dbReference type="ChEBI" id="CHEBI:30616"/>
        <dbReference type="ChEBI" id="CHEBI:61977"/>
        <dbReference type="ChEBI" id="CHEBI:456216"/>
        <dbReference type="EC" id="2.7.11.22"/>
    </reaction>
</comment>
<dbReference type="Gene3D" id="3.30.200.20">
    <property type="entry name" value="Phosphorylase Kinase, domain 1"/>
    <property type="match status" value="1"/>
</dbReference>
<feature type="compositionally biased region" description="Basic and acidic residues" evidence="12">
    <location>
        <begin position="328"/>
        <end position="350"/>
    </location>
</feature>
<dbReference type="AlphaFoldDB" id="A0A137NXS9"/>
<evidence type="ECO:0000256" key="9">
    <source>
        <dbReference type="ARBA" id="ARBA00049280"/>
    </source>
</evidence>
<gene>
    <name evidence="14" type="ORF">CONCODRAFT_42816</name>
</gene>
<dbReference type="GO" id="GO:0008024">
    <property type="term" value="C:cyclin/CDK positive transcription elongation factor complex"/>
    <property type="evidence" value="ECO:0007669"/>
    <property type="project" value="TreeGrafter"/>
</dbReference>
<evidence type="ECO:0000256" key="2">
    <source>
        <dbReference type="ARBA" id="ARBA00022527"/>
    </source>
</evidence>
<dbReference type="InterPro" id="IPR011009">
    <property type="entry name" value="Kinase-like_dom_sf"/>
</dbReference>
<keyword evidence="3" id="KW-0808">Transferase</keyword>
<reference evidence="14 15" key="1">
    <citation type="journal article" date="2015" name="Genome Biol. Evol.">
        <title>Phylogenomic analyses indicate that early fungi evolved digesting cell walls of algal ancestors of land plants.</title>
        <authorList>
            <person name="Chang Y."/>
            <person name="Wang S."/>
            <person name="Sekimoto S."/>
            <person name="Aerts A.L."/>
            <person name="Choi C."/>
            <person name="Clum A."/>
            <person name="LaButti K.M."/>
            <person name="Lindquist E.A."/>
            <person name="Yee Ngan C."/>
            <person name="Ohm R.A."/>
            <person name="Salamov A.A."/>
            <person name="Grigoriev I.V."/>
            <person name="Spatafora J.W."/>
            <person name="Berbee M.L."/>
        </authorList>
    </citation>
    <scope>NUCLEOTIDE SEQUENCE [LARGE SCALE GENOMIC DNA]</scope>
    <source>
        <strain evidence="14 15">NRRL 28638</strain>
    </source>
</reference>
<dbReference type="CDD" id="cd07840">
    <property type="entry name" value="STKc_CDK9_like"/>
    <property type="match status" value="1"/>
</dbReference>
<dbReference type="OrthoDB" id="204883at2759"/>
<evidence type="ECO:0000313" key="15">
    <source>
        <dbReference type="Proteomes" id="UP000070444"/>
    </source>
</evidence>
<proteinExistence type="inferred from homology"/>
<keyword evidence="5 14" id="KW-0418">Kinase</keyword>
<sequence length="493" mass="56754">MSSAILPNFENTVKVYKRIGQVGEGTYGKVYKAVNQISGQLVALKRLRLESEREGFPITALREIKLLQSIRCERVVQLFELLSTDDSLCMVFEYLDYDLTGLLAHPTLYLNETHIKRLMYQLLEGLDYLHTHNIVHRDLKGSNILLSKNGDLKIADFGLARSFHDKCNWEMTNRVITLWYRPPEVLMGATQYKSEIDMWGAGCIFMELFDKKALFQGNSEISQLNKIFSIMGTPNVETWPSIQSLPWYSFIMPNQEYTDTFRETYQQRLSSECLNLAYCLLSMDPTTRITARKALQHPYFTLEKPAVKDCDPFPILDGDWHEFELKNRKNKNGEMSDNRSERNHTPHKDGGNYGNENYNQSSPRYPPKIPRDIIKTPICADNNDYNEIIDDADYDNTNGSQPPCFSPPLLSNSPIQLQKSITNTEAQETSPQDRYRVKSPTNSYRFENNSAVSPGNTYSPGIYIYVITYNHKTYNTFSSSFFSNPSSLSLYSW</sequence>
<evidence type="ECO:0000256" key="4">
    <source>
        <dbReference type="ARBA" id="ARBA00022741"/>
    </source>
</evidence>
<accession>A0A137NXS9</accession>
<dbReference type="InterPro" id="IPR050108">
    <property type="entry name" value="CDK"/>
</dbReference>
<protein>
    <submittedName>
        <fullName evidence="14">Pkinase-domain-containing protein</fullName>
    </submittedName>
</protein>
<dbReference type="PROSITE" id="PS50011">
    <property type="entry name" value="PROTEIN_KINASE_DOM"/>
    <property type="match status" value="1"/>
</dbReference>
<dbReference type="PANTHER" id="PTHR24056">
    <property type="entry name" value="CELL DIVISION PROTEIN KINASE"/>
    <property type="match status" value="1"/>
</dbReference>
<feature type="compositionally biased region" description="Polar residues" evidence="12">
    <location>
        <begin position="354"/>
        <end position="363"/>
    </location>
</feature>
<evidence type="ECO:0000256" key="6">
    <source>
        <dbReference type="ARBA" id="ARBA00022840"/>
    </source>
</evidence>
<dbReference type="GO" id="GO:0005524">
    <property type="term" value="F:ATP binding"/>
    <property type="evidence" value="ECO:0007669"/>
    <property type="project" value="UniProtKB-UniRule"/>
</dbReference>
<dbReference type="Gene3D" id="1.10.510.10">
    <property type="entry name" value="Transferase(Phosphotransferase) domain 1"/>
    <property type="match status" value="1"/>
</dbReference>
<dbReference type="SMART" id="SM00220">
    <property type="entry name" value="S_TKc"/>
    <property type="match status" value="1"/>
</dbReference>
<dbReference type="Pfam" id="PF00069">
    <property type="entry name" value="Pkinase"/>
    <property type="match status" value="1"/>
</dbReference>
<feature type="region of interest" description="Disordered" evidence="12">
    <location>
        <begin position="328"/>
        <end position="370"/>
    </location>
</feature>
<keyword evidence="15" id="KW-1185">Reference proteome</keyword>
<dbReference type="PROSITE" id="PS00107">
    <property type="entry name" value="PROTEIN_KINASE_ATP"/>
    <property type="match status" value="1"/>
</dbReference>
<evidence type="ECO:0000259" key="13">
    <source>
        <dbReference type="PROSITE" id="PS50011"/>
    </source>
</evidence>
<dbReference type="FunFam" id="3.30.200.20:FF:000375">
    <property type="entry name" value="Cell division related protein kinase 2"/>
    <property type="match status" value="1"/>
</dbReference>
<evidence type="ECO:0000256" key="12">
    <source>
        <dbReference type="SAM" id="MobiDB-lite"/>
    </source>
</evidence>
<evidence type="ECO:0000256" key="11">
    <source>
        <dbReference type="RuleBase" id="RU000304"/>
    </source>
</evidence>
<dbReference type="GO" id="GO:0030332">
    <property type="term" value="F:cyclin binding"/>
    <property type="evidence" value="ECO:0007669"/>
    <property type="project" value="TreeGrafter"/>
</dbReference>
<comment type="catalytic activity">
    <reaction evidence="9">
        <text>[DNA-directed RNA polymerase] + ATP = phospho-[DNA-directed RNA polymerase] + ADP + H(+)</text>
        <dbReference type="Rhea" id="RHEA:10216"/>
        <dbReference type="Rhea" id="RHEA-COMP:11321"/>
        <dbReference type="Rhea" id="RHEA-COMP:11322"/>
        <dbReference type="ChEBI" id="CHEBI:15378"/>
        <dbReference type="ChEBI" id="CHEBI:30616"/>
        <dbReference type="ChEBI" id="CHEBI:43176"/>
        <dbReference type="ChEBI" id="CHEBI:68546"/>
        <dbReference type="ChEBI" id="CHEBI:456216"/>
        <dbReference type="EC" id="2.7.11.23"/>
    </reaction>
</comment>
<evidence type="ECO:0000256" key="5">
    <source>
        <dbReference type="ARBA" id="ARBA00022777"/>
    </source>
</evidence>
<keyword evidence="6 10" id="KW-0067">ATP-binding</keyword>
<dbReference type="Proteomes" id="UP000070444">
    <property type="component" value="Unassembled WGS sequence"/>
</dbReference>
<dbReference type="GO" id="GO:0004693">
    <property type="term" value="F:cyclin-dependent protein serine/threonine kinase activity"/>
    <property type="evidence" value="ECO:0007669"/>
    <property type="project" value="UniProtKB-EC"/>
</dbReference>
<keyword evidence="2 11" id="KW-0723">Serine/threonine-protein kinase</keyword>
<evidence type="ECO:0000256" key="7">
    <source>
        <dbReference type="ARBA" id="ARBA00047811"/>
    </source>
</evidence>
<dbReference type="GO" id="GO:0008353">
    <property type="term" value="F:RNA polymerase II CTD heptapeptide repeat kinase activity"/>
    <property type="evidence" value="ECO:0007669"/>
    <property type="project" value="UniProtKB-EC"/>
</dbReference>
<feature type="domain" description="Protein kinase" evidence="13">
    <location>
        <begin position="16"/>
        <end position="300"/>
    </location>
</feature>
<evidence type="ECO:0000256" key="1">
    <source>
        <dbReference type="ARBA" id="ARBA00006485"/>
    </source>
</evidence>
<dbReference type="GO" id="GO:0032968">
    <property type="term" value="P:positive regulation of transcription elongation by RNA polymerase II"/>
    <property type="evidence" value="ECO:0007669"/>
    <property type="project" value="TreeGrafter"/>
</dbReference>
<dbReference type="STRING" id="796925.A0A137NXS9"/>
<comment type="catalytic activity">
    <reaction evidence="8">
        <text>L-seryl-[protein] + ATP = O-phospho-L-seryl-[protein] + ADP + H(+)</text>
        <dbReference type="Rhea" id="RHEA:17989"/>
        <dbReference type="Rhea" id="RHEA-COMP:9863"/>
        <dbReference type="Rhea" id="RHEA-COMP:11604"/>
        <dbReference type="ChEBI" id="CHEBI:15378"/>
        <dbReference type="ChEBI" id="CHEBI:29999"/>
        <dbReference type="ChEBI" id="CHEBI:30616"/>
        <dbReference type="ChEBI" id="CHEBI:83421"/>
        <dbReference type="ChEBI" id="CHEBI:456216"/>
        <dbReference type="EC" id="2.7.11.22"/>
    </reaction>
</comment>